<evidence type="ECO:0008006" key="5">
    <source>
        <dbReference type="Google" id="ProtNLM"/>
    </source>
</evidence>
<dbReference type="HOGENOM" id="CLU_097238_0_0_1"/>
<organism evidence="2">
    <name type="scientific">Gaeumannomyces tritici (strain R3-111a-1)</name>
    <name type="common">Wheat and barley take-all root rot fungus</name>
    <name type="synonym">Gaeumannomyces graminis var. tritici</name>
    <dbReference type="NCBI Taxonomy" id="644352"/>
    <lineage>
        <taxon>Eukaryota</taxon>
        <taxon>Fungi</taxon>
        <taxon>Dikarya</taxon>
        <taxon>Ascomycota</taxon>
        <taxon>Pezizomycotina</taxon>
        <taxon>Sordariomycetes</taxon>
        <taxon>Sordariomycetidae</taxon>
        <taxon>Magnaporthales</taxon>
        <taxon>Magnaporthaceae</taxon>
        <taxon>Gaeumannomyces</taxon>
    </lineage>
</organism>
<evidence type="ECO:0000313" key="3">
    <source>
        <dbReference type="EnsemblFungi" id="EJT78757"/>
    </source>
</evidence>
<feature type="signal peptide" evidence="1">
    <location>
        <begin position="1"/>
        <end position="18"/>
    </location>
</feature>
<dbReference type="EMBL" id="GL385396">
    <property type="protein sequence ID" value="EJT78757.1"/>
    <property type="molecule type" value="Genomic_DNA"/>
</dbReference>
<name>J3NRF1_GAET3</name>
<dbReference type="RefSeq" id="XP_009219902.1">
    <property type="nucleotide sequence ID" value="XM_009221638.1"/>
</dbReference>
<feature type="chain" id="PRO_5015094414" description="Cell wall protein PhiA" evidence="1">
    <location>
        <begin position="19"/>
        <end position="201"/>
    </location>
</feature>
<evidence type="ECO:0000313" key="4">
    <source>
        <dbReference type="Proteomes" id="UP000006039"/>
    </source>
</evidence>
<reference evidence="3" key="4">
    <citation type="journal article" date="2015" name="G3 (Bethesda)">
        <title>Genome sequences of three phytopathogenic species of the Magnaporthaceae family of fungi.</title>
        <authorList>
            <person name="Okagaki L.H."/>
            <person name="Nunes C.C."/>
            <person name="Sailsbery J."/>
            <person name="Clay B."/>
            <person name="Brown D."/>
            <person name="John T."/>
            <person name="Oh Y."/>
            <person name="Young N."/>
            <person name="Fitzgerald M."/>
            <person name="Haas B.J."/>
            <person name="Zeng Q."/>
            <person name="Young S."/>
            <person name="Adiconis X."/>
            <person name="Fan L."/>
            <person name="Levin J.Z."/>
            <person name="Mitchell T.K."/>
            <person name="Okubara P.A."/>
            <person name="Farman M.L."/>
            <person name="Kohn L.M."/>
            <person name="Birren B."/>
            <person name="Ma L.-J."/>
            <person name="Dean R.A."/>
        </authorList>
    </citation>
    <scope>NUCLEOTIDE SEQUENCE</scope>
    <source>
        <strain evidence="3">R3-111a-1</strain>
    </source>
</reference>
<protein>
    <recommendedName>
        <fullName evidence="5">Cell wall protein PhiA</fullName>
    </recommendedName>
</protein>
<reference evidence="2" key="3">
    <citation type="submission" date="2010-09" db="EMBL/GenBank/DDBJ databases">
        <title>Annotation of Gaeumannomyces graminis var. tritici R3-111a-1.</title>
        <authorList>
            <consortium name="The Broad Institute Genome Sequencing Platform"/>
            <person name="Ma L.-J."/>
            <person name="Dead R."/>
            <person name="Young S.K."/>
            <person name="Zeng Q."/>
            <person name="Gargeya S."/>
            <person name="Fitzgerald M."/>
            <person name="Haas B."/>
            <person name="Abouelleil A."/>
            <person name="Alvarado L."/>
            <person name="Arachchi H.M."/>
            <person name="Berlin A."/>
            <person name="Brown A."/>
            <person name="Chapman S.B."/>
            <person name="Chen Z."/>
            <person name="Dunbar C."/>
            <person name="Freedman E."/>
            <person name="Gearin G."/>
            <person name="Gellesch M."/>
            <person name="Goldberg J."/>
            <person name="Griggs A."/>
            <person name="Gujja S."/>
            <person name="Heiman D."/>
            <person name="Howarth C."/>
            <person name="Larson L."/>
            <person name="Lui A."/>
            <person name="MacDonald P.J.P."/>
            <person name="Mehta T."/>
            <person name="Montmayeur A."/>
            <person name="Murphy C."/>
            <person name="Neiman D."/>
            <person name="Pearson M."/>
            <person name="Priest M."/>
            <person name="Roberts A."/>
            <person name="Saif S."/>
            <person name="Shea T."/>
            <person name="Shenoy N."/>
            <person name="Sisk P."/>
            <person name="Stolte C."/>
            <person name="Sykes S."/>
            <person name="Yandava C."/>
            <person name="Wortman J."/>
            <person name="Nusbaum C."/>
            <person name="Birren B."/>
        </authorList>
    </citation>
    <scope>NUCLEOTIDE SEQUENCE</scope>
    <source>
        <strain evidence="2">R3-111a-1</strain>
    </source>
</reference>
<reference evidence="4" key="1">
    <citation type="submission" date="2010-07" db="EMBL/GenBank/DDBJ databases">
        <title>The genome sequence of Gaeumannomyces graminis var. tritici strain R3-111a-1.</title>
        <authorList>
            <consortium name="The Broad Institute Genome Sequencing Platform"/>
            <person name="Ma L.-J."/>
            <person name="Dead R."/>
            <person name="Young S."/>
            <person name="Zeng Q."/>
            <person name="Koehrsen M."/>
            <person name="Alvarado L."/>
            <person name="Berlin A."/>
            <person name="Chapman S.B."/>
            <person name="Chen Z."/>
            <person name="Freedman E."/>
            <person name="Gellesch M."/>
            <person name="Goldberg J."/>
            <person name="Griggs A."/>
            <person name="Gujja S."/>
            <person name="Heilman E.R."/>
            <person name="Heiman D."/>
            <person name="Hepburn T."/>
            <person name="Howarth C."/>
            <person name="Jen D."/>
            <person name="Larson L."/>
            <person name="Mehta T."/>
            <person name="Neiman D."/>
            <person name="Pearson M."/>
            <person name="Roberts A."/>
            <person name="Saif S."/>
            <person name="Shea T."/>
            <person name="Shenoy N."/>
            <person name="Sisk P."/>
            <person name="Stolte C."/>
            <person name="Sykes S."/>
            <person name="Walk T."/>
            <person name="White J."/>
            <person name="Yandava C."/>
            <person name="Haas B."/>
            <person name="Nusbaum C."/>
            <person name="Birren B."/>
        </authorList>
    </citation>
    <scope>NUCLEOTIDE SEQUENCE [LARGE SCALE GENOMIC DNA]</scope>
    <source>
        <strain evidence="4">R3-111a-1</strain>
    </source>
</reference>
<keyword evidence="1" id="KW-0732">Signal</keyword>
<evidence type="ECO:0000256" key="1">
    <source>
        <dbReference type="SAM" id="SignalP"/>
    </source>
</evidence>
<dbReference type="EnsemblFungi" id="EJT78757">
    <property type="protein sequence ID" value="EJT78757"/>
    <property type="gene ID" value="GGTG_03855"/>
</dbReference>
<dbReference type="eggNOG" id="ENOG502SNZ2">
    <property type="taxonomic scope" value="Eukaryota"/>
</dbReference>
<dbReference type="GeneID" id="20344313"/>
<dbReference type="VEuPathDB" id="FungiDB:GGTG_03855"/>
<sequence>MHFNTIATSAILATAASAAAVLPRQAPVPEPIAPNSVFELVALRSASDVHFTWVSAADNRLWLKLADQKASCDKTSDGKAQFRLIDGDLLLYSTSYSQQQIWVDASGMGQGITGYTTGVQPMPSRYSQRGPFVFDQYNNLSLNNTAGFLACPMPDGVYRLWTNAGVAKPAGSEGCLPVSLRASPVSEPNNCLYSDAPAPSS</sequence>
<accession>J3NRF1</accession>
<reference evidence="2" key="2">
    <citation type="submission" date="2010-07" db="EMBL/GenBank/DDBJ databases">
        <authorList>
            <consortium name="The Broad Institute Genome Sequencing Platform"/>
            <consortium name="Broad Institute Genome Sequencing Center for Infectious Disease"/>
            <person name="Ma L.-J."/>
            <person name="Dead R."/>
            <person name="Young S."/>
            <person name="Zeng Q."/>
            <person name="Koehrsen M."/>
            <person name="Alvarado L."/>
            <person name="Berlin A."/>
            <person name="Chapman S.B."/>
            <person name="Chen Z."/>
            <person name="Freedman E."/>
            <person name="Gellesch M."/>
            <person name="Goldberg J."/>
            <person name="Griggs A."/>
            <person name="Gujja S."/>
            <person name="Heilman E.R."/>
            <person name="Heiman D."/>
            <person name="Hepburn T."/>
            <person name="Howarth C."/>
            <person name="Jen D."/>
            <person name="Larson L."/>
            <person name="Mehta T."/>
            <person name="Neiman D."/>
            <person name="Pearson M."/>
            <person name="Roberts A."/>
            <person name="Saif S."/>
            <person name="Shea T."/>
            <person name="Shenoy N."/>
            <person name="Sisk P."/>
            <person name="Stolte C."/>
            <person name="Sykes S."/>
            <person name="Walk T."/>
            <person name="White J."/>
            <person name="Yandava C."/>
            <person name="Haas B."/>
            <person name="Nusbaum C."/>
            <person name="Birren B."/>
        </authorList>
    </citation>
    <scope>NUCLEOTIDE SEQUENCE</scope>
    <source>
        <strain evidence="2">R3-111a-1</strain>
    </source>
</reference>
<proteinExistence type="predicted"/>
<gene>
    <name evidence="3" type="primary">20344313</name>
    <name evidence="2" type="ORF">GGTG_03855</name>
</gene>
<evidence type="ECO:0000313" key="2">
    <source>
        <dbReference type="EMBL" id="EJT78757.1"/>
    </source>
</evidence>
<reference evidence="3" key="5">
    <citation type="submission" date="2018-04" db="UniProtKB">
        <authorList>
            <consortium name="EnsemblFungi"/>
        </authorList>
    </citation>
    <scope>IDENTIFICATION</scope>
    <source>
        <strain evidence="3">R3-111a-1</strain>
    </source>
</reference>
<dbReference type="OrthoDB" id="4093325at2759"/>
<keyword evidence="4" id="KW-1185">Reference proteome</keyword>
<dbReference type="AlphaFoldDB" id="J3NRF1"/>
<dbReference type="Proteomes" id="UP000006039">
    <property type="component" value="Unassembled WGS sequence"/>
</dbReference>